<dbReference type="AlphaFoldDB" id="A0AA38H6F0"/>
<dbReference type="Pfam" id="PF07065">
    <property type="entry name" value="D123"/>
    <property type="match status" value="1"/>
</dbReference>
<keyword evidence="4" id="KW-1185">Reference proteome</keyword>
<protein>
    <submittedName>
        <fullName evidence="3">D123-domain-containing protein</fullName>
    </submittedName>
</protein>
<dbReference type="GeneID" id="77724854"/>
<reference evidence="3" key="1">
    <citation type="journal article" date="2022" name="G3 (Bethesda)">
        <title>High quality genome of the basidiomycete yeast Dioszegia hungarica PDD-24b-2 isolated from cloud water.</title>
        <authorList>
            <person name="Jarrige D."/>
            <person name="Haridas S."/>
            <person name="Bleykasten-Grosshans C."/>
            <person name="Joly M."/>
            <person name="Nadalig T."/>
            <person name="Sancelme M."/>
            <person name="Vuilleumier S."/>
            <person name="Grigoriev I.V."/>
            <person name="Amato P."/>
            <person name="Bringel F."/>
        </authorList>
    </citation>
    <scope>NUCLEOTIDE SEQUENCE</scope>
    <source>
        <strain evidence="3">PDD-24b-2</strain>
    </source>
</reference>
<dbReference type="EMBL" id="JAKWFO010000006">
    <property type="protein sequence ID" value="KAI9634868.1"/>
    <property type="molecule type" value="Genomic_DNA"/>
</dbReference>
<proteinExistence type="inferred from homology"/>
<dbReference type="InterPro" id="IPR009772">
    <property type="entry name" value="CDC123"/>
</dbReference>
<comment type="similarity">
    <text evidence="1">Belongs to the CDC123 family.</text>
</comment>
<feature type="region of interest" description="Disordered" evidence="2">
    <location>
        <begin position="72"/>
        <end position="103"/>
    </location>
</feature>
<evidence type="ECO:0000313" key="3">
    <source>
        <dbReference type="EMBL" id="KAI9634868.1"/>
    </source>
</evidence>
<dbReference type="PANTHER" id="PTHR15323:SF6">
    <property type="entry name" value="CELL DIVISION CYCLE PROTEIN 123 HOMOLOG"/>
    <property type="match status" value="1"/>
</dbReference>
<evidence type="ECO:0000256" key="2">
    <source>
        <dbReference type="SAM" id="MobiDB-lite"/>
    </source>
</evidence>
<feature type="region of interest" description="Disordered" evidence="2">
    <location>
        <begin position="178"/>
        <end position="197"/>
    </location>
</feature>
<accession>A0AA38H6F0</accession>
<dbReference type="PANTHER" id="PTHR15323">
    <property type="entry name" value="D123 PROTEIN"/>
    <property type="match status" value="1"/>
</dbReference>
<evidence type="ECO:0000313" key="4">
    <source>
        <dbReference type="Proteomes" id="UP001164286"/>
    </source>
</evidence>
<dbReference type="GO" id="GO:0005737">
    <property type="term" value="C:cytoplasm"/>
    <property type="evidence" value="ECO:0007669"/>
    <property type="project" value="TreeGrafter"/>
</dbReference>
<name>A0AA38H6F0_9TREE</name>
<comment type="caution">
    <text evidence="3">The sequence shown here is derived from an EMBL/GenBank/DDBJ whole genome shotgun (WGS) entry which is preliminary data.</text>
</comment>
<dbReference type="Proteomes" id="UP001164286">
    <property type="component" value="Unassembled WGS sequence"/>
</dbReference>
<sequence length="394" mass="44266">MPVPIPSSQDQEPSLFPEIPRSQIDAARLSSWYHLFRRLTFPTSIIDLDKLGEKEAFLEWLDSDSIFLPPVADNEDASSSSSSSDSRQRRASDASSSSSGSEAPVYRLPKLTEAILQAIKVHGGFVFPKLNWTSPRDAAFIIPQTRGPLCCSVPADIYLLLKSSDLIQHDLDSSRAYSTSHSEAEVDSDDEEATAAAEARAKDMKVELVLRSFVEMNPSRELRCFVRHNMLLGISQRDTNYYDHLQSADSRETICDTVRAFWEDEIRTRYQGGEDYVFDIYLSSDMNSSFLVDFNPYRQSTDPLLFTYPDLLEILQTALRPPPAAPSAYARDLTRQRLPILRVIDSQSHPLSNSAAPAFGSNMMPVEMVEMSQGRNMAEFSQAWNDAVARGMQR</sequence>
<evidence type="ECO:0000256" key="1">
    <source>
        <dbReference type="ARBA" id="ARBA00011047"/>
    </source>
</evidence>
<gene>
    <name evidence="3" type="ORF">MKK02DRAFT_16559</name>
</gene>
<dbReference type="RefSeq" id="XP_052944645.1">
    <property type="nucleotide sequence ID" value="XM_053085653.1"/>
</dbReference>
<organism evidence="3 4">
    <name type="scientific">Dioszegia hungarica</name>
    <dbReference type="NCBI Taxonomy" id="4972"/>
    <lineage>
        <taxon>Eukaryota</taxon>
        <taxon>Fungi</taxon>
        <taxon>Dikarya</taxon>
        <taxon>Basidiomycota</taxon>
        <taxon>Agaricomycotina</taxon>
        <taxon>Tremellomycetes</taxon>
        <taxon>Tremellales</taxon>
        <taxon>Bulleribasidiaceae</taxon>
        <taxon>Dioszegia</taxon>
    </lineage>
</organism>